<proteinExistence type="predicted"/>
<keyword evidence="3" id="KW-0479">Metal-binding</keyword>
<dbReference type="InterPro" id="IPR009051">
    <property type="entry name" value="Helical_ferredxn"/>
</dbReference>
<evidence type="ECO:0000256" key="4">
    <source>
        <dbReference type="ARBA" id="ARBA00022737"/>
    </source>
</evidence>
<evidence type="ECO:0000259" key="9">
    <source>
        <dbReference type="Pfam" id="PF11870"/>
    </source>
</evidence>
<dbReference type="InterPro" id="IPR024185">
    <property type="entry name" value="FTHF_cligase-like_sf"/>
</dbReference>
<evidence type="ECO:0000313" key="12">
    <source>
        <dbReference type="Proteomes" id="UP000503820"/>
    </source>
</evidence>
<keyword evidence="4" id="KW-0677">Repeat</keyword>
<keyword evidence="7" id="KW-0411">Iron-sulfur</keyword>
<keyword evidence="12" id="KW-1185">Reference proteome</keyword>
<dbReference type="RefSeq" id="WP_174411039.1">
    <property type="nucleotide sequence ID" value="NZ_BLVP01000036.1"/>
</dbReference>
<evidence type="ECO:0000256" key="3">
    <source>
        <dbReference type="ARBA" id="ARBA00022723"/>
    </source>
</evidence>
<dbReference type="GO" id="GO:0051539">
    <property type="term" value="F:4 iron, 4 sulfur cluster binding"/>
    <property type="evidence" value="ECO:0007669"/>
    <property type="project" value="UniProtKB-KW"/>
</dbReference>
<dbReference type="Gene3D" id="3.40.50.10420">
    <property type="entry name" value="NagB/RpiA/CoA transferase-like"/>
    <property type="match status" value="1"/>
</dbReference>
<evidence type="ECO:0000259" key="10">
    <source>
        <dbReference type="Pfam" id="PF13183"/>
    </source>
</evidence>
<dbReference type="PANTHER" id="PTHR47153:SF2">
    <property type="entry name" value="LACTATE UTILIZATION PROTEIN B"/>
    <property type="match status" value="1"/>
</dbReference>
<evidence type="ECO:0000259" key="8">
    <source>
        <dbReference type="Pfam" id="PF02589"/>
    </source>
</evidence>
<evidence type="ECO:0000256" key="7">
    <source>
        <dbReference type="ARBA" id="ARBA00023014"/>
    </source>
</evidence>
<dbReference type="Pfam" id="PF11870">
    <property type="entry name" value="LutB_C"/>
    <property type="match status" value="1"/>
</dbReference>
<dbReference type="PANTHER" id="PTHR47153">
    <property type="entry name" value="LACTATE UTILIZATION PROTEIN B"/>
    <property type="match status" value="1"/>
</dbReference>
<dbReference type="GO" id="GO:0046872">
    <property type="term" value="F:metal ion binding"/>
    <property type="evidence" value="ECO:0007669"/>
    <property type="project" value="UniProtKB-KW"/>
</dbReference>
<comment type="caution">
    <text evidence="11">The sequence shown here is derived from an EMBL/GenBank/DDBJ whole genome shotgun (WGS) entry which is preliminary data.</text>
</comment>
<evidence type="ECO:0000256" key="1">
    <source>
        <dbReference type="ARBA" id="ARBA00022448"/>
    </source>
</evidence>
<dbReference type="GO" id="GO:0006089">
    <property type="term" value="P:lactate metabolic process"/>
    <property type="evidence" value="ECO:0007669"/>
    <property type="project" value="InterPro"/>
</dbReference>
<organism evidence="11 12">
    <name type="scientific">Desulfovibrio psychrotolerans</name>
    <dbReference type="NCBI Taxonomy" id="415242"/>
    <lineage>
        <taxon>Bacteria</taxon>
        <taxon>Pseudomonadati</taxon>
        <taxon>Thermodesulfobacteriota</taxon>
        <taxon>Desulfovibrionia</taxon>
        <taxon>Desulfovibrionales</taxon>
        <taxon>Desulfovibrionaceae</taxon>
        <taxon>Desulfovibrio</taxon>
    </lineage>
</organism>
<dbReference type="Pfam" id="PF13183">
    <property type="entry name" value="Fer4_8"/>
    <property type="match status" value="1"/>
</dbReference>
<dbReference type="AlphaFoldDB" id="A0A7J0BZ36"/>
<dbReference type="Gene3D" id="1.10.1060.10">
    <property type="entry name" value="Alpha-helical ferredoxin"/>
    <property type="match status" value="1"/>
</dbReference>
<evidence type="ECO:0000313" key="11">
    <source>
        <dbReference type="EMBL" id="GFM38432.1"/>
    </source>
</evidence>
<dbReference type="SUPFAM" id="SSF46548">
    <property type="entry name" value="alpha-helical ferredoxin"/>
    <property type="match status" value="1"/>
</dbReference>
<dbReference type="InterPro" id="IPR037171">
    <property type="entry name" value="NagB/RpiA_transferase-like"/>
</dbReference>
<dbReference type="InterPro" id="IPR017896">
    <property type="entry name" value="4Fe4S_Fe-S-bd"/>
</dbReference>
<keyword evidence="1" id="KW-0813">Transport</keyword>
<keyword evidence="2" id="KW-0004">4Fe-4S</keyword>
<keyword evidence="5" id="KW-0249">Electron transport</keyword>
<evidence type="ECO:0000256" key="6">
    <source>
        <dbReference type="ARBA" id="ARBA00023004"/>
    </source>
</evidence>
<dbReference type="EMBL" id="BLVP01000036">
    <property type="protein sequence ID" value="GFM38432.1"/>
    <property type="molecule type" value="Genomic_DNA"/>
</dbReference>
<reference evidence="11 12" key="1">
    <citation type="submission" date="2020-05" db="EMBL/GenBank/DDBJ databases">
        <title>Draft genome sequence of Desulfovibrio psychrotolerans JS1T.</title>
        <authorList>
            <person name="Ueno A."/>
            <person name="Tamazawa S."/>
            <person name="Tamamura S."/>
            <person name="Murakami T."/>
            <person name="Kiyama T."/>
            <person name="Inomata H."/>
            <person name="Amano Y."/>
            <person name="Miyakawa K."/>
            <person name="Tamaki H."/>
            <person name="Naganuma T."/>
            <person name="Kaneko K."/>
        </authorList>
    </citation>
    <scope>NUCLEOTIDE SEQUENCE [LARGE SCALE GENOMIC DNA]</scope>
    <source>
        <strain evidence="11 12">JS1</strain>
    </source>
</reference>
<dbReference type="Proteomes" id="UP000503820">
    <property type="component" value="Unassembled WGS sequence"/>
</dbReference>
<feature type="domain" description="LUD" evidence="8">
    <location>
        <begin position="69"/>
        <end position="294"/>
    </location>
</feature>
<keyword evidence="6" id="KW-0408">Iron</keyword>
<accession>A0A7J0BZ36</accession>
<sequence length="476" mass="52911">MASNKTFDFKQNIAGALADKQLRSNFKNATDTLRGKRLAVFTDPEETLRLRHVGNQIKRAGLNRLPELLEQLEAKCKENGIIVHWAETVDEANNIVLSIMEQHGAHKMVKGKSMVSEEMHLNKFLEDKGKLPLETDLGEYIIQLNNEPPSHIIVPAVHKNRKQIGQIFADNIPGVSYTEDTAELLAIARGRLREHYRTADIGLSGVNFAIAESGTLCLVENEGNGRMCTAVPPVHVALMGLEKVVGTLEEVPALYRLLCGSATGQRITTYFNMIKGPRKPGEKDGPKEVHLIILDNGRSKILADKQLRQTLQCIRCGTCLNHCPVYTRIGGHAYGSTYPGPIGEILMPQIEGLDKKGNLATASSLCNACEEVCPVMIPIPALIRRLRDESYDMDENGVVKGHGCKKNLLETVIWKAWKYMQVYPLLNTIMLKKLQLFGNKLPKVGPLKAWTSVRTAPKFARQSLKDLAKKEGIRNE</sequence>
<dbReference type="InterPro" id="IPR004452">
    <property type="entry name" value="LutB/LldF"/>
</dbReference>
<feature type="domain" description="4Fe-4S ferredoxin-type" evidence="10">
    <location>
        <begin position="311"/>
        <end position="376"/>
    </location>
</feature>
<name>A0A7J0BZ36_9BACT</name>
<dbReference type="Pfam" id="PF02589">
    <property type="entry name" value="LUD_dom"/>
    <property type="match status" value="1"/>
</dbReference>
<dbReference type="PROSITE" id="PS00198">
    <property type="entry name" value="4FE4S_FER_1"/>
    <property type="match status" value="1"/>
</dbReference>
<protein>
    <submittedName>
        <fullName evidence="11">Iron-sulfur cluster-binding protein</fullName>
    </submittedName>
</protein>
<gene>
    <name evidence="11" type="ORF">DSM19430T_31160</name>
</gene>
<dbReference type="SUPFAM" id="SSF100950">
    <property type="entry name" value="NagB/RpiA/CoA transferase-like"/>
    <property type="match status" value="1"/>
</dbReference>
<dbReference type="InterPro" id="IPR003741">
    <property type="entry name" value="LUD_dom"/>
</dbReference>
<dbReference type="NCBIfam" id="TIGR00273">
    <property type="entry name" value="LutB/LldF family L-lactate oxidation iron-sulfur protein"/>
    <property type="match status" value="1"/>
</dbReference>
<dbReference type="InterPro" id="IPR017900">
    <property type="entry name" value="4Fe4S_Fe_S_CS"/>
</dbReference>
<feature type="domain" description="Lactate utilization protein B C-terminal" evidence="9">
    <location>
        <begin position="385"/>
        <end position="472"/>
    </location>
</feature>
<dbReference type="InterPro" id="IPR024569">
    <property type="entry name" value="LutB_C"/>
</dbReference>
<evidence type="ECO:0000256" key="5">
    <source>
        <dbReference type="ARBA" id="ARBA00022982"/>
    </source>
</evidence>
<evidence type="ECO:0000256" key="2">
    <source>
        <dbReference type="ARBA" id="ARBA00022485"/>
    </source>
</evidence>